<dbReference type="EC" id="2.-.-.-" evidence="1"/>
<feature type="domain" description="GPI ethanolamine phosphate transferase 1 C-terminal" evidence="2">
    <location>
        <begin position="330"/>
        <end position="445"/>
    </location>
</feature>
<comment type="caution">
    <text evidence="1">Lacks conserved residue(s) required for the propagation of feature annotation.</text>
</comment>
<dbReference type="PANTHER" id="PTHR12250:SF0">
    <property type="entry name" value="GPI ETHANOLAMINE PHOSPHATE TRANSFERASE 1"/>
    <property type="match status" value="1"/>
</dbReference>
<organism evidence="3 4">
    <name type="scientific">Globodera pallida</name>
    <name type="common">Potato cyst nematode worm</name>
    <name type="synonym">Heterodera pallida</name>
    <dbReference type="NCBI Taxonomy" id="36090"/>
    <lineage>
        <taxon>Eukaryota</taxon>
        <taxon>Metazoa</taxon>
        <taxon>Ecdysozoa</taxon>
        <taxon>Nematoda</taxon>
        <taxon>Chromadorea</taxon>
        <taxon>Rhabditida</taxon>
        <taxon>Tylenchina</taxon>
        <taxon>Tylenchomorpha</taxon>
        <taxon>Tylenchoidea</taxon>
        <taxon>Heteroderidae</taxon>
        <taxon>Heteroderinae</taxon>
        <taxon>Globodera</taxon>
    </lineage>
</organism>
<dbReference type="GO" id="GO:0006506">
    <property type="term" value="P:GPI anchor biosynthetic process"/>
    <property type="evidence" value="ECO:0007669"/>
    <property type="project" value="UniProtKB-UniPathway"/>
</dbReference>
<name>A0A183C761_GLOPA</name>
<dbReference type="GO" id="GO:0005789">
    <property type="term" value="C:endoplasmic reticulum membrane"/>
    <property type="evidence" value="ECO:0007669"/>
    <property type="project" value="UniProtKB-SubCell"/>
</dbReference>
<dbReference type="AlphaFoldDB" id="A0A183C761"/>
<evidence type="ECO:0000313" key="3">
    <source>
        <dbReference type="Proteomes" id="UP000050741"/>
    </source>
</evidence>
<keyword evidence="1" id="KW-0256">Endoplasmic reticulum</keyword>
<proteinExistence type="inferred from homology"/>
<reference evidence="4" key="3">
    <citation type="submission" date="2016-06" db="UniProtKB">
        <authorList>
            <consortium name="WormBaseParasite"/>
        </authorList>
    </citation>
    <scope>IDENTIFICATION</scope>
</reference>
<comment type="subcellular location">
    <subcellularLocation>
        <location evidence="1">Endoplasmic reticulum membrane</location>
        <topology evidence="1">Multi-pass membrane protein</topology>
    </subcellularLocation>
</comment>
<feature type="domain" description="GPI ethanolamine phosphate transferase 1 C-terminal" evidence="2">
    <location>
        <begin position="134"/>
        <end position="324"/>
    </location>
</feature>
<keyword evidence="1" id="KW-1133">Transmembrane helix</keyword>
<feature type="transmembrane region" description="Helical" evidence="1">
    <location>
        <begin position="382"/>
        <end position="406"/>
    </location>
</feature>
<feature type="transmembrane region" description="Helical" evidence="1">
    <location>
        <begin position="206"/>
        <end position="225"/>
    </location>
</feature>
<feature type="transmembrane region" description="Helical" evidence="1">
    <location>
        <begin position="447"/>
        <end position="470"/>
    </location>
</feature>
<keyword evidence="1" id="KW-0337">GPI-anchor biosynthesis</keyword>
<dbReference type="PANTHER" id="PTHR12250">
    <property type="entry name" value="PHOSPHATIDYLINOSITOL GLYCAN, CLASS N"/>
    <property type="match status" value="1"/>
</dbReference>
<keyword evidence="3" id="KW-1185">Reference proteome</keyword>
<comment type="similarity">
    <text evidence="1">Belongs to the PIGG/PIGN/PIGO family. PIGN subfamily.</text>
</comment>
<feature type="transmembrane region" description="Helical" evidence="1">
    <location>
        <begin position="341"/>
        <end position="361"/>
    </location>
</feature>
<reference evidence="3" key="2">
    <citation type="submission" date="2014-05" db="EMBL/GenBank/DDBJ databases">
        <title>The genome and life-stage specific transcriptomes of Globodera pallida elucidate key aspects of plant parasitism by a cyst nematode.</title>
        <authorList>
            <person name="Cotton J.A."/>
            <person name="Lilley C.J."/>
            <person name="Jones L.M."/>
            <person name="Kikuchi T."/>
            <person name="Reid A.J."/>
            <person name="Thorpe P."/>
            <person name="Tsai I.J."/>
            <person name="Beasley H."/>
            <person name="Blok V."/>
            <person name="Cock P.J.A."/>
            <person name="Van den Akker S.E."/>
            <person name="Holroyd N."/>
            <person name="Hunt M."/>
            <person name="Mantelin S."/>
            <person name="Naghra H."/>
            <person name="Pain A."/>
            <person name="Palomares-Rius J.E."/>
            <person name="Zarowiecki M."/>
            <person name="Berriman M."/>
            <person name="Jones J.T."/>
            <person name="Urwin P.E."/>
        </authorList>
    </citation>
    <scope>NUCLEOTIDE SEQUENCE [LARGE SCALE GENOMIC DNA]</scope>
    <source>
        <strain evidence="3">Lindley</strain>
    </source>
</reference>
<evidence type="ECO:0000313" key="4">
    <source>
        <dbReference type="WBParaSite" id="GPLIN_000870700"/>
    </source>
</evidence>
<comment type="function">
    <text evidence="1">Ethanolamine phosphate transferase involved in glycosylphosphatidylinositol-anchor biosynthesis. Transfers ethanolamine phosphate to the first alpha-1,4-linked mannose of the glycosylphosphatidylinositol precursor of GPI-anchor.</text>
</comment>
<evidence type="ECO:0000259" key="2">
    <source>
        <dbReference type="Pfam" id="PF04987"/>
    </source>
</evidence>
<dbReference type="WBParaSite" id="GPLIN_000870700">
    <property type="protein sequence ID" value="GPLIN_000870700"/>
    <property type="gene ID" value="GPLIN_000870700"/>
</dbReference>
<feature type="transmembrane region" description="Helical" evidence="1">
    <location>
        <begin position="304"/>
        <end position="321"/>
    </location>
</feature>
<dbReference type="GO" id="GO:0051377">
    <property type="term" value="F:mannose-ethanolamine phosphotransferase activity"/>
    <property type="evidence" value="ECO:0007669"/>
    <property type="project" value="UniProtKB-UniRule"/>
</dbReference>
<dbReference type="InterPro" id="IPR007070">
    <property type="entry name" value="GPI_EtnP_transferase_1"/>
</dbReference>
<keyword evidence="1" id="KW-0808">Transferase</keyword>
<sequence>MHFLLEAWGAGVEPGAPGQKVALAQVDMAPLQAALLGTAIPVNSFGTAPLGLLRVTPKYKFLVAHANFKQMVEQYAIIRQERLSHSFRLFFTEAPFLRYDALRYIEAEIDRLAQLKRYEAACRVCLKWIRPVHEALDYYHRYHRFSQGTAIAALFFAWNFLLYASIFGSYQRLSVRRLFTPNRPFCGLLFISVVLIRLQYLPLSNYLYFLSPIVLFSVALNMLGWQQNVGWNINNAWEQYLVYKMPEKRQIAAFMAKIGLAVLSVLLLVGVFFERTMLSLVFAAISPCFLLSRKVSVGREFKCSLAWFLLSLVLAVFPLLPTVGDDLLLQRHPTASDWSRAFFLVATIEMAFFGTGNIASLNSFNPSFLRHFLSVFSPFTMAFLLFLKVGIPFFALSLCFAAAASIDGKYFVEKVHNIGRLSAMVAMITNTMAMVFFCCLRTDGSWLQIGISISNYVICLMCSAFVYLLLNIANALLHLPPVAQ</sequence>
<feature type="transmembrane region" description="Helical" evidence="1">
    <location>
        <begin position="276"/>
        <end position="292"/>
    </location>
</feature>
<dbReference type="Pfam" id="PF04987">
    <property type="entry name" value="PigN"/>
    <property type="match status" value="2"/>
</dbReference>
<dbReference type="InterPro" id="IPR017852">
    <property type="entry name" value="GPI_EtnP_transferase_1_C"/>
</dbReference>
<feature type="transmembrane region" description="Helical" evidence="1">
    <location>
        <begin position="150"/>
        <end position="170"/>
    </location>
</feature>
<accession>A0A183C761</accession>
<evidence type="ECO:0000256" key="1">
    <source>
        <dbReference type="RuleBase" id="RU367138"/>
    </source>
</evidence>
<keyword evidence="1" id="KW-0812">Transmembrane</keyword>
<dbReference type="Proteomes" id="UP000050741">
    <property type="component" value="Unassembled WGS sequence"/>
</dbReference>
<reference evidence="3" key="1">
    <citation type="submission" date="2013-12" db="EMBL/GenBank/DDBJ databases">
        <authorList>
            <person name="Aslett M."/>
        </authorList>
    </citation>
    <scope>NUCLEOTIDE SEQUENCE [LARGE SCALE GENOMIC DNA]</scope>
    <source>
        <strain evidence="3">Lindley</strain>
    </source>
</reference>
<dbReference type="UniPathway" id="UPA00196"/>
<keyword evidence="1" id="KW-0472">Membrane</keyword>
<feature type="transmembrane region" description="Helical" evidence="1">
    <location>
        <begin position="251"/>
        <end position="270"/>
    </location>
</feature>
<feature type="transmembrane region" description="Helical" evidence="1">
    <location>
        <begin position="182"/>
        <end position="200"/>
    </location>
</feature>
<feature type="transmembrane region" description="Helical" evidence="1">
    <location>
        <begin position="418"/>
        <end position="440"/>
    </location>
</feature>
<protein>
    <recommendedName>
        <fullName evidence="1">GPI ethanolamine phosphate transferase 1</fullName>
        <ecNumber evidence="1">2.-.-.-</ecNumber>
    </recommendedName>
</protein>
<comment type="pathway">
    <text evidence="1">Glycolipid biosynthesis; glycosylphosphatidylinositol-anchor biosynthesis.</text>
</comment>